<dbReference type="InterPro" id="IPR036291">
    <property type="entry name" value="NAD(P)-bd_dom_sf"/>
</dbReference>
<comment type="similarity">
    <text evidence="1 2">Belongs to the dTDP-4-dehydrorhamnose reductase family.</text>
</comment>
<dbReference type="Proteomes" id="UP000002484">
    <property type="component" value="Chromosome"/>
</dbReference>
<accession>E3J3D6</accession>
<sequence length="308" mass="33453">MRVLVLGGAGMLGHELASALAGRHDVGVTVHGPRPPRRRDRSDPWAGALPANRIFAGLDVRCQDDLAGLLADFRPEAVVNAVGLVKQRPEGRTALPAVEINTVFPHRLARLCRIAGVRMVHVSSDCVFSGRRGRYTEDDQPDPVDVYGMSKLLGEIREAPVVTLRTSIIGLEPAGRGSGLVEWFLAQTGQVSGYRRAIYTGLTTMEFARVVDRLLTKHEDLTGLWHVATAEAITKHELLTRLADRLRRAGGSRAVAEVVAAEGPACDRSLLADRFAEATGYTAPGWDAMLDELVERITLRDDGGRRDG</sequence>
<evidence type="ECO:0000256" key="1">
    <source>
        <dbReference type="ARBA" id="ARBA00010944"/>
    </source>
</evidence>
<keyword evidence="2" id="KW-0521">NADP</keyword>
<dbReference type="eggNOG" id="COG1091">
    <property type="taxonomic scope" value="Bacteria"/>
</dbReference>
<dbReference type="InterPro" id="IPR005913">
    <property type="entry name" value="dTDP_dehydrorham_reduct"/>
</dbReference>
<keyword evidence="5" id="KW-1185">Reference proteome</keyword>
<organism evidence="4 5">
    <name type="scientific">Pseudofrankia inefficax (strain DSM 45817 / CECT 9037 / DDB 130130 / EuI1c)</name>
    <name type="common">Frankia inefficax</name>
    <dbReference type="NCBI Taxonomy" id="298654"/>
    <lineage>
        <taxon>Bacteria</taxon>
        <taxon>Bacillati</taxon>
        <taxon>Actinomycetota</taxon>
        <taxon>Actinomycetes</taxon>
        <taxon>Frankiales</taxon>
        <taxon>Frankiaceae</taxon>
        <taxon>Pseudofrankia</taxon>
    </lineage>
</organism>
<dbReference type="Pfam" id="PF04321">
    <property type="entry name" value="RmlD_sub_bind"/>
    <property type="match status" value="1"/>
</dbReference>
<dbReference type="KEGG" id="fri:FraEuI1c_0050"/>
<evidence type="ECO:0000313" key="4">
    <source>
        <dbReference type="EMBL" id="ADP78138.1"/>
    </source>
</evidence>
<reference evidence="4 5" key="1">
    <citation type="submission" date="2010-10" db="EMBL/GenBank/DDBJ databases">
        <title>Complete sequence of Frankia sp. EuI1c.</title>
        <authorList>
            <consortium name="US DOE Joint Genome Institute"/>
            <person name="Lucas S."/>
            <person name="Copeland A."/>
            <person name="Lapidus A."/>
            <person name="Cheng J.-F."/>
            <person name="Bruce D."/>
            <person name="Goodwin L."/>
            <person name="Pitluck S."/>
            <person name="Chertkov O."/>
            <person name="Detter J.C."/>
            <person name="Han C."/>
            <person name="Tapia R."/>
            <person name="Land M."/>
            <person name="Hauser L."/>
            <person name="Jeffries C."/>
            <person name="Kyrpides N."/>
            <person name="Ivanova N."/>
            <person name="Mikhailova N."/>
            <person name="Beauchemin N."/>
            <person name="Sen A."/>
            <person name="Sur S.A."/>
            <person name="Gtari M."/>
            <person name="Wall L."/>
            <person name="Tisa L."/>
            <person name="Woyke T."/>
        </authorList>
    </citation>
    <scope>NUCLEOTIDE SEQUENCE [LARGE SCALE GENOMIC DNA]</scope>
    <source>
        <strain evidence="5">DSM 45817 / CECT 9037 / EuI1c</strain>
    </source>
</reference>
<dbReference type="STRING" id="298654.FraEuI1c_0050"/>
<dbReference type="SUPFAM" id="SSF51735">
    <property type="entry name" value="NAD(P)-binding Rossmann-fold domains"/>
    <property type="match status" value="1"/>
</dbReference>
<protein>
    <recommendedName>
        <fullName evidence="2">dTDP-4-dehydrorhamnose reductase</fullName>
        <ecNumber evidence="2">1.1.1.133</ecNumber>
    </recommendedName>
</protein>
<dbReference type="GO" id="GO:0019305">
    <property type="term" value="P:dTDP-rhamnose biosynthetic process"/>
    <property type="evidence" value="ECO:0007669"/>
    <property type="project" value="UniProtKB-UniPathway"/>
</dbReference>
<dbReference type="GO" id="GO:0005829">
    <property type="term" value="C:cytosol"/>
    <property type="evidence" value="ECO:0007669"/>
    <property type="project" value="TreeGrafter"/>
</dbReference>
<proteinExistence type="inferred from homology"/>
<name>E3J3D6_PSEI1</name>
<dbReference type="PANTHER" id="PTHR10491">
    <property type="entry name" value="DTDP-4-DEHYDRORHAMNOSE REDUCTASE"/>
    <property type="match status" value="1"/>
</dbReference>
<comment type="function">
    <text evidence="2">Catalyzes the reduction of dTDP-6-deoxy-L-lyxo-4-hexulose to yield dTDP-L-rhamnose.</text>
</comment>
<comment type="pathway">
    <text evidence="2">Carbohydrate biosynthesis; dTDP-L-rhamnose biosynthesis.</text>
</comment>
<dbReference type="InParanoid" id="E3J3D6"/>
<gene>
    <name evidence="4" type="ordered locus">FraEuI1c_0050</name>
</gene>
<dbReference type="RefSeq" id="WP_013421261.1">
    <property type="nucleotide sequence ID" value="NC_014666.1"/>
</dbReference>
<evidence type="ECO:0000256" key="2">
    <source>
        <dbReference type="RuleBase" id="RU364082"/>
    </source>
</evidence>
<dbReference type="InterPro" id="IPR029903">
    <property type="entry name" value="RmlD-like-bd"/>
</dbReference>
<dbReference type="OrthoDB" id="9803892at2"/>
<evidence type="ECO:0000313" key="5">
    <source>
        <dbReference type="Proteomes" id="UP000002484"/>
    </source>
</evidence>
<dbReference type="Gene3D" id="3.40.50.720">
    <property type="entry name" value="NAD(P)-binding Rossmann-like Domain"/>
    <property type="match status" value="1"/>
</dbReference>
<dbReference type="GO" id="GO:0008831">
    <property type="term" value="F:dTDP-4-dehydrorhamnose reductase activity"/>
    <property type="evidence" value="ECO:0007669"/>
    <property type="project" value="UniProtKB-EC"/>
</dbReference>
<dbReference type="AlphaFoldDB" id="E3J3D6"/>
<dbReference type="EC" id="1.1.1.133" evidence="2"/>
<keyword evidence="2" id="KW-0560">Oxidoreductase</keyword>
<dbReference type="UniPathway" id="UPA00124"/>
<feature type="domain" description="RmlD-like substrate binding" evidence="3">
    <location>
        <begin position="1"/>
        <end position="297"/>
    </location>
</feature>
<evidence type="ECO:0000259" key="3">
    <source>
        <dbReference type="Pfam" id="PF04321"/>
    </source>
</evidence>
<dbReference type="PANTHER" id="PTHR10491:SF4">
    <property type="entry name" value="METHIONINE ADENOSYLTRANSFERASE 2 SUBUNIT BETA"/>
    <property type="match status" value="1"/>
</dbReference>
<dbReference type="HOGENOM" id="CLU_045518_2_2_11"/>
<dbReference type="CDD" id="cd05254">
    <property type="entry name" value="dTDP_HR_like_SDR_e"/>
    <property type="match status" value="1"/>
</dbReference>
<dbReference type="EMBL" id="CP002299">
    <property type="protein sequence ID" value="ADP78138.1"/>
    <property type="molecule type" value="Genomic_DNA"/>
</dbReference>